<evidence type="ECO:0000256" key="1">
    <source>
        <dbReference type="ARBA" id="ARBA00009995"/>
    </source>
</evidence>
<evidence type="ECO:0000256" key="3">
    <source>
        <dbReference type="ARBA" id="ARBA00022679"/>
    </source>
</evidence>
<keyword evidence="2 4" id="KW-0328">Glycosyltransferase</keyword>
<keyword evidence="3 4" id="KW-0808">Transferase</keyword>
<accession>A0ABR0XJN4</accession>
<name>A0ABR0XJN4_REHGL</name>
<keyword evidence="8" id="KW-1185">Reference proteome</keyword>
<dbReference type="EC" id="2.4.1.-" evidence="5"/>
<dbReference type="Pfam" id="PF26168">
    <property type="entry name" value="Glyco_transf_N"/>
    <property type="match status" value="1"/>
</dbReference>
<sequence length="536" mass="60511">MEMLKRLIHLFPTAHPKKELILNKYTIVKNAIDPIEEKTEYKFVEFKDINLELHKKEQKMGQLHIVLLPIMAHGHMIPVLDMAKLFISRGVKTTIISTPPFSHPIIKAQESGHDIGLSILKFPPEGSSLPENIATLDQVPSPDLIPKFFEALALLQKPVEKILQELHPNCLISDMCLPWTTDSANKFGIPRLVFHGTSCFAICASEQMDLHKPYKNVSSDSEPFVIPNLPHRFIFTRPQVSPFELHEEENDFTKLMQQMKEAEEKNYGVVINSFYEIESDYADFFKNVMGRKSWHIGPLLLCNKGGVEEKSHRGKESEIDQHECLSWLDSKKPDSVVYACFGSQAAFTQAQLHETAAGLEASGQDFIWVVQKGKNEDNWLPEGFEDRTKGKGLLIRGWAPQVMILDHPSVGAFVTHCGWNSTLEGICAGVPMVAWPTFAEQFYNEKLVTEVLGIGVSVGNKKWQRVGSEGVERAAVKTAVERIMVGETAAEMRRRAMSYKEMARKAVEEGGSSYNCLNDLIHELSVYEHPKKQDIN</sequence>
<evidence type="ECO:0000313" key="8">
    <source>
        <dbReference type="Proteomes" id="UP001318860"/>
    </source>
</evidence>
<reference evidence="7 8" key="1">
    <citation type="journal article" date="2021" name="Comput. Struct. Biotechnol. J.">
        <title>De novo genome assembly of the potent medicinal plant Rehmannia glutinosa using nanopore technology.</title>
        <authorList>
            <person name="Ma L."/>
            <person name="Dong C."/>
            <person name="Song C."/>
            <person name="Wang X."/>
            <person name="Zheng X."/>
            <person name="Niu Y."/>
            <person name="Chen S."/>
            <person name="Feng W."/>
        </authorList>
    </citation>
    <scope>NUCLEOTIDE SEQUENCE [LARGE SCALE GENOMIC DNA]</scope>
    <source>
        <strain evidence="7">DH-2019</strain>
    </source>
</reference>
<gene>
    <name evidence="7" type="ORF">DH2020_006634</name>
</gene>
<dbReference type="CDD" id="cd03784">
    <property type="entry name" value="GT1_Gtf-like"/>
    <property type="match status" value="1"/>
</dbReference>
<dbReference type="Pfam" id="PF00201">
    <property type="entry name" value="UDPGT"/>
    <property type="match status" value="1"/>
</dbReference>
<evidence type="ECO:0000259" key="6">
    <source>
        <dbReference type="Pfam" id="PF26168"/>
    </source>
</evidence>
<protein>
    <recommendedName>
        <fullName evidence="5">Glycosyltransferase</fullName>
        <ecNumber evidence="5">2.4.1.-</ecNumber>
    </recommendedName>
</protein>
<organism evidence="7 8">
    <name type="scientific">Rehmannia glutinosa</name>
    <name type="common">Chinese foxglove</name>
    <dbReference type="NCBI Taxonomy" id="99300"/>
    <lineage>
        <taxon>Eukaryota</taxon>
        <taxon>Viridiplantae</taxon>
        <taxon>Streptophyta</taxon>
        <taxon>Embryophyta</taxon>
        <taxon>Tracheophyta</taxon>
        <taxon>Spermatophyta</taxon>
        <taxon>Magnoliopsida</taxon>
        <taxon>eudicotyledons</taxon>
        <taxon>Gunneridae</taxon>
        <taxon>Pentapetalae</taxon>
        <taxon>asterids</taxon>
        <taxon>lamiids</taxon>
        <taxon>Lamiales</taxon>
        <taxon>Orobanchaceae</taxon>
        <taxon>Rehmannieae</taxon>
        <taxon>Rehmannia</taxon>
    </lineage>
</organism>
<proteinExistence type="inferred from homology"/>
<dbReference type="InterPro" id="IPR058980">
    <property type="entry name" value="Glyco_transf_N"/>
</dbReference>
<evidence type="ECO:0000256" key="5">
    <source>
        <dbReference type="RuleBase" id="RU362057"/>
    </source>
</evidence>
<comment type="caution">
    <text evidence="7">The sequence shown here is derived from an EMBL/GenBank/DDBJ whole genome shotgun (WGS) entry which is preliminary data.</text>
</comment>
<dbReference type="SUPFAM" id="SSF53756">
    <property type="entry name" value="UDP-Glycosyltransferase/glycogen phosphorylase"/>
    <property type="match status" value="1"/>
</dbReference>
<dbReference type="InterPro" id="IPR002213">
    <property type="entry name" value="UDP_glucos_trans"/>
</dbReference>
<dbReference type="Gene3D" id="3.40.50.2000">
    <property type="entry name" value="Glycogen Phosphorylase B"/>
    <property type="match status" value="2"/>
</dbReference>
<dbReference type="Proteomes" id="UP001318860">
    <property type="component" value="Unassembled WGS sequence"/>
</dbReference>
<dbReference type="InterPro" id="IPR035595">
    <property type="entry name" value="UDP_glycos_trans_CS"/>
</dbReference>
<evidence type="ECO:0000256" key="4">
    <source>
        <dbReference type="RuleBase" id="RU003718"/>
    </source>
</evidence>
<evidence type="ECO:0000256" key="2">
    <source>
        <dbReference type="ARBA" id="ARBA00022676"/>
    </source>
</evidence>
<feature type="domain" description="Glycosyltransferase N-terminal" evidence="6">
    <location>
        <begin position="63"/>
        <end position="299"/>
    </location>
</feature>
<dbReference type="EMBL" id="JABTTQ020000004">
    <property type="protein sequence ID" value="KAK6159320.1"/>
    <property type="molecule type" value="Genomic_DNA"/>
</dbReference>
<comment type="similarity">
    <text evidence="1 4">Belongs to the UDP-glycosyltransferase family.</text>
</comment>
<dbReference type="PANTHER" id="PTHR48047:SF45">
    <property type="entry name" value="SCOPOLETIN GLUCOSYLTRANSFERASE-LIKE"/>
    <property type="match status" value="1"/>
</dbReference>
<dbReference type="PROSITE" id="PS00375">
    <property type="entry name" value="UDPGT"/>
    <property type="match status" value="1"/>
</dbReference>
<evidence type="ECO:0000313" key="7">
    <source>
        <dbReference type="EMBL" id="KAK6159320.1"/>
    </source>
</evidence>
<dbReference type="PANTHER" id="PTHR48047">
    <property type="entry name" value="GLYCOSYLTRANSFERASE"/>
    <property type="match status" value="1"/>
</dbReference>